<evidence type="ECO:0000313" key="1">
    <source>
        <dbReference type="EMBL" id="GAL34427.1"/>
    </source>
</evidence>
<protein>
    <recommendedName>
        <fullName evidence="3">GlyGly-CTERM sorting domain-containing protein</fullName>
    </recommendedName>
</protein>
<dbReference type="NCBIfam" id="TIGR03501">
    <property type="entry name" value="GlyGly_CTERM"/>
    <property type="match status" value="1"/>
</dbReference>
<comment type="caution">
    <text evidence="1">The sequence shown here is derived from an EMBL/GenBank/DDBJ whole genome shotgun (WGS) entry which is preliminary data.</text>
</comment>
<sequence length="551" mass="59481">MNQGGAEDNCSSKRGKFGGLLRERDAFLTSQETGWDGCFGEDNYFSNALSFSEVTATSDPVSAANKLSVVPTSDYYKPAGVGAPDRNSENVVVNNLANDTKVLGNTSSGYYRTSAGNLATAYRHRGFVFEGTDTLMLPPLANDGSDTEIEITKQMGRTMVFDSFTYNNTDYYIGSAAVGPFAYGDSNKDWGGDLDTCVGNADPASQRQCQNFAFATKAAVWSVNADVYQAANWTQGTERNIDNKAMQGSARAAVLANIDGVLKPILVGLNSFQDGSNVFMEATVFRPSADPSATIESGNFWTPVRISRSTIKDGDDFVYSNSVATDINENLILIGEAKRRGDKRENGAAPNRMFLAEVNPTDGSPEARYFDELNSNSGIFFRGVGGETGAINNFNEIVGAVDAEQSTEYFGKKRRQRGFIYPYNGSGTDANRLAVFQGQPWLLDDLTNDGQLGGNNQYRVIDAADINDDGVIAATALKCDGGYDTTSHNSYCGNGQKKEKLVAVKLIPIANEAERSIQTRGVEAPPVQRSGGSLGWMALIMLGFFGLRRNK</sequence>
<dbReference type="Pfam" id="PF11949">
    <property type="entry name" value="DUF3466"/>
    <property type="match status" value="1"/>
</dbReference>
<dbReference type="EMBL" id="BBMT01000004">
    <property type="protein sequence ID" value="GAL34427.1"/>
    <property type="molecule type" value="Genomic_DNA"/>
</dbReference>
<keyword evidence="2" id="KW-1185">Reference proteome</keyword>
<dbReference type="OrthoDB" id="6395565at2"/>
<reference evidence="1 2" key="1">
    <citation type="submission" date="2014-09" db="EMBL/GenBank/DDBJ databases">
        <title>Vibrio maritimus JCM 19240. (C210) whole genome shotgun sequence.</title>
        <authorList>
            <person name="Sawabe T."/>
            <person name="Meirelles P."/>
            <person name="Nakanishi M."/>
            <person name="Sayaka M."/>
            <person name="Hattori M."/>
            <person name="Ohkuma M."/>
        </authorList>
    </citation>
    <scope>NUCLEOTIDE SEQUENCE [LARGE SCALE GENOMIC DNA]</scope>
    <source>
        <strain evidence="1 2">JCM 19240</strain>
    </source>
</reference>
<dbReference type="AlphaFoldDB" id="A0A090TTS8"/>
<name>A0A090TTS8_9VIBR</name>
<proteinExistence type="predicted"/>
<dbReference type="Proteomes" id="UP000029224">
    <property type="component" value="Unassembled WGS sequence"/>
</dbReference>
<evidence type="ECO:0000313" key="2">
    <source>
        <dbReference type="Proteomes" id="UP000029224"/>
    </source>
</evidence>
<dbReference type="InterPro" id="IPR022562">
    <property type="entry name" value="DUF3466"/>
</dbReference>
<reference evidence="1 2" key="2">
    <citation type="submission" date="2014-09" db="EMBL/GenBank/DDBJ databases">
        <authorList>
            <consortium name="NBRP consortium"/>
            <person name="Sawabe T."/>
            <person name="Meirelles P."/>
            <person name="Nakanishi M."/>
            <person name="Sayaka M."/>
            <person name="Hattori M."/>
            <person name="Ohkuma M."/>
        </authorList>
    </citation>
    <scope>NUCLEOTIDE SEQUENCE [LARGE SCALE GENOMIC DNA]</scope>
    <source>
        <strain evidence="1 2">JCM 19240</strain>
    </source>
</reference>
<accession>A0A090TTS8</accession>
<dbReference type="InterPro" id="IPR020008">
    <property type="entry name" value="GlyGly_CTERM"/>
</dbReference>
<evidence type="ECO:0008006" key="3">
    <source>
        <dbReference type="Google" id="ProtNLM"/>
    </source>
</evidence>
<gene>
    <name evidence="1" type="ORF">JCM19240_1335</name>
</gene>
<organism evidence="1 2">
    <name type="scientific">Vibrio maritimus</name>
    <dbReference type="NCBI Taxonomy" id="990268"/>
    <lineage>
        <taxon>Bacteria</taxon>
        <taxon>Pseudomonadati</taxon>
        <taxon>Pseudomonadota</taxon>
        <taxon>Gammaproteobacteria</taxon>
        <taxon>Vibrionales</taxon>
        <taxon>Vibrionaceae</taxon>
        <taxon>Vibrio</taxon>
    </lineage>
</organism>